<dbReference type="Pfam" id="PF02536">
    <property type="entry name" value="mTERF"/>
    <property type="match status" value="2"/>
</dbReference>
<keyword evidence="2" id="KW-0805">Transcription regulation</keyword>
<organism evidence="4">
    <name type="scientific">Anthurium amnicola</name>
    <dbReference type="NCBI Taxonomy" id="1678845"/>
    <lineage>
        <taxon>Eukaryota</taxon>
        <taxon>Viridiplantae</taxon>
        <taxon>Streptophyta</taxon>
        <taxon>Embryophyta</taxon>
        <taxon>Tracheophyta</taxon>
        <taxon>Spermatophyta</taxon>
        <taxon>Magnoliopsida</taxon>
        <taxon>Liliopsida</taxon>
        <taxon>Araceae</taxon>
        <taxon>Pothoideae</taxon>
        <taxon>Potheae</taxon>
        <taxon>Anthurium</taxon>
    </lineage>
</organism>
<dbReference type="SMART" id="SM00733">
    <property type="entry name" value="Mterf"/>
    <property type="match status" value="6"/>
</dbReference>
<dbReference type="Gene3D" id="1.25.70.10">
    <property type="entry name" value="Transcription termination factor 3, mitochondrial"/>
    <property type="match status" value="2"/>
</dbReference>
<dbReference type="InterPro" id="IPR038538">
    <property type="entry name" value="MTERF_sf"/>
</dbReference>
<keyword evidence="3" id="KW-0809">Transit peptide</keyword>
<protein>
    <submittedName>
        <fullName evidence="4">Protein BCP1</fullName>
    </submittedName>
</protein>
<dbReference type="PANTHER" id="PTHR13068">
    <property type="entry name" value="CGI-12 PROTEIN-RELATED"/>
    <property type="match status" value="1"/>
</dbReference>
<dbReference type="PANTHER" id="PTHR13068:SF236">
    <property type="entry name" value="OS02G0749800 PROTEIN"/>
    <property type="match status" value="1"/>
</dbReference>
<accession>A0A1D1XW56</accession>
<sequence length="462" mass="51855">FGPARRHPLAPLIHSLLFVCREGVEREREMLRGVLPLLLHRSRNGSREAALLQHPSLLHHHGRLLPPGALASPSMALPRFLALSTSGSTAAPIGDVGDDPSTSPYPETAIPSSLVEYLIQSCGFSQDEASKVCKRLKLRKASRNAESVLSFFRGKGVDEAQFRKAVSCQPRLLYADVEKTLAPKFRAFEEMGLSVSGVLKVLERNSTFLSHSLEKKMIPNISLLREECGISGQRLLRLLWRNPRVISRSTRTLTEIIGRVRELGIRQGSMAFEMGLHMTDALSRRTLDEKLAYLKGLGWPEEVILSATRRCPSILTLSEKKMGEKLAHFKSLGWTEEETFSAIRRTPLILNFSERKIKDSIDFFVGGIGSSTSFLAINPILLTLSIEKRVRPRYNVSRFLQLKHLREGDWTLLTLLTMPEREFLNKVILKYTDTFPELNGVYGAGSLEQIEPNGFGHYVQNT</sequence>
<evidence type="ECO:0000256" key="1">
    <source>
        <dbReference type="ARBA" id="ARBA00007692"/>
    </source>
</evidence>
<evidence type="ECO:0000256" key="2">
    <source>
        <dbReference type="ARBA" id="ARBA00022472"/>
    </source>
</evidence>
<evidence type="ECO:0000313" key="4">
    <source>
        <dbReference type="EMBL" id="JAT46628.1"/>
    </source>
</evidence>
<comment type="similarity">
    <text evidence="1">Belongs to the mTERF family.</text>
</comment>
<keyword evidence="2" id="KW-0806">Transcription termination</keyword>
<gene>
    <name evidence="4" type="primary">BCP1_1</name>
    <name evidence="4" type="ORF">g.122699</name>
</gene>
<dbReference type="GO" id="GO:0003676">
    <property type="term" value="F:nucleic acid binding"/>
    <property type="evidence" value="ECO:0007669"/>
    <property type="project" value="InterPro"/>
</dbReference>
<evidence type="ECO:0000256" key="3">
    <source>
        <dbReference type="ARBA" id="ARBA00022946"/>
    </source>
</evidence>
<dbReference type="EMBL" id="GDJX01021308">
    <property type="protein sequence ID" value="JAT46628.1"/>
    <property type="molecule type" value="Transcribed_RNA"/>
</dbReference>
<reference evidence="4" key="1">
    <citation type="submission" date="2015-07" db="EMBL/GenBank/DDBJ databases">
        <title>Transcriptome Assembly of Anthurium amnicola.</title>
        <authorList>
            <person name="Suzuki J."/>
        </authorList>
    </citation>
    <scope>NUCLEOTIDE SEQUENCE</scope>
</reference>
<dbReference type="GO" id="GO:0006353">
    <property type="term" value="P:DNA-templated transcription termination"/>
    <property type="evidence" value="ECO:0007669"/>
    <property type="project" value="UniProtKB-KW"/>
</dbReference>
<proteinExistence type="inferred from homology"/>
<name>A0A1D1XW56_9ARAE</name>
<dbReference type="InterPro" id="IPR003690">
    <property type="entry name" value="MTERF"/>
</dbReference>
<feature type="non-terminal residue" evidence="4">
    <location>
        <position position="1"/>
    </location>
</feature>
<keyword evidence="2" id="KW-0804">Transcription</keyword>
<dbReference type="AlphaFoldDB" id="A0A1D1XW56"/>